<evidence type="ECO:0000313" key="5">
    <source>
        <dbReference type="Proteomes" id="UP001309876"/>
    </source>
</evidence>
<dbReference type="Gene3D" id="3.40.630.30">
    <property type="match status" value="1"/>
</dbReference>
<feature type="compositionally biased region" description="Low complexity" evidence="2">
    <location>
        <begin position="252"/>
        <end position="266"/>
    </location>
</feature>
<protein>
    <recommendedName>
        <fullName evidence="3">Acyltransferase MbtK/IucB-like conserved domain-containing protein</fullName>
    </recommendedName>
</protein>
<evidence type="ECO:0000313" key="4">
    <source>
        <dbReference type="EMBL" id="KAK5087133.1"/>
    </source>
</evidence>
<dbReference type="EMBL" id="JAVRRJ010000003">
    <property type="protein sequence ID" value="KAK5087133.1"/>
    <property type="molecule type" value="Genomic_DNA"/>
</dbReference>
<name>A0AAN7Y7C0_9EURO</name>
<feature type="domain" description="Acyltransferase MbtK/IucB-like conserved" evidence="3">
    <location>
        <begin position="393"/>
        <end position="436"/>
    </location>
</feature>
<dbReference type="PANTHER" id="PTHR31438:SF1">
    <property type="entry name" value="LYSINE N-ACYLTRANSFERASE C17G9.06C-RELATED"/>
    <property type="match status" value="1"/>
</dbReference>
<dbReference type="Proteomes" id="UP001309876">
    <property type="component" value="Unassembled WGS sequence"/>
</dbReference>
<dbReference type="GO" id="GO:0019290">
    <property type="term" value="P:siderophore biosynthetic process"/>
    <property type="evidence" value="ECO:0007669"/>
    <property type="project" value="InterPro"/>
</dbReference>
<dbReference type="SMART" id="SM01006">
    <property type="entry name" value="AlcB"/>
    <property type="match status" value="1"/>
</dbReference>
<organism evidence="4 5">
    <name type="scientific">Lithohypha guttulata</name>
    <dbReference type="NCBI Taxonomy" id="1690604"/>
    <lineage>
        <taxon>Eukaryota</taxon>
        <taxon>Fungi</taxon>
        <taxon>Dikarya</taxon>
        <taxon>Ascomycota</taxon>
        <taxon>Pezizomycotina</taxon>
        <taxon>Eurotiomycetes</taxon>
        <taxon>Chaetothyriomycetidae</taxon>
        <taxon>Chaetothyriales</taxon>
        <taxon>Trichomeriaceae</taxon>
        <taxon>Lithohypha</taxon>
    </lineage>
</organism>
<proteinExistence type="inferred from homology"/>
<evidence type="ECO:0000259" key="3">
    <source>
        <dbReference type="SMART" id="SM01006"/>
    </source>
</evidence>
<dbReference type="AlphaFoldDB" id="A0AAN7Y7C0"/>
<comment type="similarity">
    <text evidence="1">Belongs to the lysine N-acyltransferase MbtK family.</text>
</comment>
<dbReference type="PANTHER" id="PTHR31438">
    <property type="entry name" value="LYSINE N-ACYLTRANSFERASE C17G9.06C-RELATED"/>
    <property type="match status" value="1"/>
</dbReference>
<reference evidence="4 5" key="1">
    <citation type="submission" date="2023-08" db="EMBL/GenBank/DDBJ databases">
        <title>Black Yeasts Isolated from many extreme environments.</title>
        <authorList>
            <person name="Coleine C."/>
            <person name="Stajich J.E."/>
            <person name="Selbmann L."/>
        </authorList>
    </citation>
    <scope>NUCLEOTIDE SEQUENCE [LARGE SCALE GENOMIC DNA]</scope>
    <source>
        <strain evidence="4 5">CCFEE 5910</strain>
    </source>
</reference>
<dbReference type="InterPro" id="IPR019432">
    <property type="entry name" value="Acyltransferase_MbtK/IucB-like"/>
</dbReference>
<gene>
    <name evidence="4" type="ORF">LTR05_004304</name>
</gene>
<dbReference type="SUPFAM" id="SSF55729">
    <property type="entry name" value="Acyl-CoA N-acyltransferases (Nat)"/>
    <property type="match status" value="1"/>
</dbReference>
<dbReference type="GO" id="GO:0016410">
    <property type="term" value="F:N-acyltransferase activity"/>
    <property type="evidence" value="ECO:0007669"/>
    <property type="project" value="TreeGrafter"/>
</dbReference>
<sequence>MPAQTVHLPNGQTYTVTPIFGGYTFKSHDLDLHHSAMPPGWTVNIMTEDEVEDDEERIRRRSKIYIGTGEEPPEPTHQKHTVSHRFTRPTLRNDSLFISSVSIPSSSDFKTPTSPTRHIAMMLWATLSWYFHKDPPSPQLDNPFLSELPQTGRPKGDWRIKIRREGIFKSRNTLPKLERMGLVTSEDSSVGTDTDLRSPDGWTDCFVSRRAFWQIDARLFLFTLAPVQHSPMPAQSPYPSRPGSPERGQVGSNNRSSPRPPLSSDMSSAAALIDIAHTPGVSSPGGPFTSGSHLPTYYPAPPTQYTFSNYIRHPIRPKPPRQSETFYNRYIPSLDSWLSFRVPCLSSKPVPYLGPGAPRLSASTNPANAATQSNSISSISIATLPTLANFTERLPDTEILNKWMNDPRVNASWGEAGPLSHTIQFLTNALSSRHSFPVFGCFDGKPFGYFEIYWVKEDKFGRFLGGEVGNWTRGLHCLVGEQDFRGRHRVKVWLSTLVHYCWLADMRTDQIMLEPRTDNEKFIEYLHDVGFYKKGEVSFPHKQSAVMKIDRDIWEAPFL</sequence>
<evidence type="ECO:0000256" key="2">
    <source>
        <dbReference type="SAM" id="MobiDB-lite"/>
    </source>
</evidence>
<accession>A0AAN7Y7C0</accession>
<dbReference type="InterPro" id="IPR016181">
    <property type="entry name" value="Acyl_CoA_acyltransferase"/>
</dbReference>
<dbReference type="Pfam" id="PF13523">
    <property type="entry name" value="Acetyltransf_8"/>
    <property type="match status" value="1"/>
</dbReference>
<comment type="caution">
    <text evidence="4">The sequence shown here is derived from an EMBL/GenBank/DDBJ whole genome shotgun (WGS) entry which is preliminary data.</text>
</comment>
<evidence type="ECO:0000256" key="1">
    <source>
        <dbReference type="ARBA" id="ARBA00009893"/>
    </source>
</evidence>
<feature type="region of interest" description="Disordered" evidence="2">
    <location>
        <begin position="231"/>
        <end position="266"/>
    </location>
</feature>
<keyword evidence="5" id="KW-1185">Reference proteome</keyword>